<dbReference type="InterPro" id="IPR012881">
    <property type="entry name" value="DUF1685"/>
</dbReference>
<evidence type="ECO:0000313" key="3">
    <source>
        <dbReference type="Proteomes" id="UP000594263"/>
    </source>
</evidence>
<proteinExistence type="predicted"/>
<evidence type="ECO:0000313" key="2">
    <source>
        <dbReference type="EnsemblPlants" id="Kaladp0008s0596.1.v1.1"/>
    </source>
</evidence>
<name>A0A7N0RCZ2_KALFE</name>
<dbReference type="AlphaFoldDB" id="A0A7N0RCZ2"/>
<feature type="region of interest" description="Disordered" evidence="1">
    <location>
        <begin position="141"/>
        <end position="173"/>
    </location>
</feature>
<dbReference type="OMA" id="QWNICSP"/>
<evidence type="ECO:0000256" key="1">
    <source>
        <dbReference type="SAM" id="MobiDB-lite"/>
    </source>
</evidence>
<organism evidence="2 3">
    <name type="scientific">Kalanchoe fedtschenkoi</name>
    <name type="common">Lavender scallops</name>
    <name type="synonym">South American air plant</name>
    <dbReference type="NCBI Taxonomy" id="63787"/>
    <lineage>
        <taxon>Eukaryota</taxon>
        <taxon>Viridiplantae</taxon>
        <taxon>Streptophyta</taxon>
        <taxon>Embryophyta</taxon>
        <taxon>Tracheophyta</taxon>
        <taxon>Spermatophyta</taxon>
        <taxon>Magnoliopsida</taxon>
        <taxon>eudicotyledons</taxon>
        <taxon>Gunneridae</taxon>
        <taxon>Pentapetalae</taxon>
        <taxon>Saxifragales</taxon>
        <taxon>Crassulaceae</taxon>
        <taxon>Kalanchoe</taxon>
    </lineage>
</organism>
<accession>A0A7N0RCZ2</accession>
<protein>
    <submittedName>
        <fullName evidence="2">Uncharacterized protein</fullName>
    </submittedName>
</protein>
<sequence>MSAMDEDEELRADAYGSRRSCSKAEELGRMMPLSPGAKNVNKRLSKQLSMCETRRDIAWERRRTQILKQGQRRQLLNELEELHLLTDEDLHELKGCIELGFGFNEEAGQRLCRTIPALDMYLSVHRRAIASHASTLRTRVSSSTLSDLMDDQSSGGSPKSSSSSDQWNICSPGDDPQLVKTKLKHWAQAVGCSVRQSY</sequence>
<keyword evidence="3" id="KW-1185">Reference proteome</keyword>
<feature type="compositionally biased region" description="Low complexity" evidence="1">
    <location>
        <begin position="153"/>
        <end position="164"/>
    </location>
</feature>
<dbReference type="Proteomes" id="UP000594263">
    <property type="component" value="Unplaced"/>
</dbReference>
<dbReference type="PANTHER" id="PTHR31865:SF3">
    <property type="entry name" value="PHOSPHODIESTERASE EPSILON-1, PUTATIVE (DUF1685)-RELATED"/>
    <property type="match status" value="1"/>
</dbReference>
<reference evidence="2" key="1">
    <citation type="submission" date="2021-01" db="UniProtKB">
        <authorList>
            <consortium name="EnsemblPlants"/>
        </authorList>
    </citation>
    <scope>IDENTIFICATION</scope>
</reference>
<dbReference type="EnsemblPlants" id="Kaladp0008s0596.1.v1.1">
    <property type="protein sequence ID" value="Kaladp0008s0596.1.v1.1"/>
    <property type="gene ID" value="Kaladp0008s0596.v1.1"/>
</dbReference>
<dbReference type="Pfam" id="PF07939">
    <property type="entry name" value="DUF1685"/>
    <property type="match status" value="1"/>
</dbReference>
<dbReference type="PANTHER" id="PTHR31865">
    <property type="entry name" value="OSJNBA0071G03.3 PROTEIN"/>
    <property type="match status" value="1"/>
</dbReference>
<dbReference type="Gramene" id="Kaladp0008s0596.1.v1.1">
    <property type="protein sequence ID" value="Kaladp0008s0596.1.v1.1"/>
    <property type="gene ID" value="Kaladp0008s0596.v1.1"/>
</dbReference>